<evidence type="ECO:0000256" key="1">
    <source>
        <dbReference type="ARBA" id="ARBA00007689"/>
    </source>
</evidence>
<dbReference type="EMBL" id="CP089984">
    <property type="protein sequence ID" value="WXB17742.1"/>
    <property type="molecule type" value="Genomic_DNA"/>
</dbReference>
<dbReference type="InterPro" id="IPR011008">
    <property type="entry name" value="Dimeric_a/b-barrel"/>
</dbReference>
<gene>
    <name evidence="3" type="ORF">LZC94_10815</name>
</gene>
<proteinExistence type="inferred from homology"/>
<comment type="similarity">
    <text evidence="1">Belongs to the YciI family.</text>
</comment>
<organism evidence="3 4">
    <name type="scientific">Pendulispora albinea</name>
    <dbReference type="NCBI Taxonomy" id="2741071"/>
    <lineage>
        <taxon>Bacteria</taxon>
        <taxon>Pseudomonadati</taxon>
        <taxon>Myxococcota</taxon>
        <taxon>Myxococcia</taxon>
        <taxon>Myxococcales</taxon>
        <taxon>Sorangiineae</taxon>
        <taxon>Pendulisporaceae</taxon>
        <taxon>Pendulispora</taxon>
    </lineage>
</organism>
<dbReference type="Proteomes" id="UP001370348">
    <property type="component" value="Chromosome"/>
</dbReference>
<dbReference type="PANTHER" id="PTHR35174">
    <property type="entry name" value="BLL7171 PROTEIN-RELATED"/>
    <property type="match status" value="1"/>
</dbReference>
<dbReference type="RefSeq" id="WP_394827383.1">
    <property type="nucleotide sequence ID" value="NZ_CP089984.1"/>
</dbReference>
<evidence type="ECO:0000313" key="4">
    <source>
        <dbReference type="Proteomes" id="UP001370348"/>
    </source>
</evidence>
<dbReference type="Pfam" id="PF03795">
    <property type="entry name" value="YCII"/>
    <property type="match status" value="1"/>
</dbReference>
<dbReference type="SUPFAM" id="SSF54909">
    <property type="entry name" value="Dimeric alpha+beta barrel"/>
    <property type="match status" value="1"/>
</dbReference>
<protein>
    <submittedName>
        <fullName evidence="3">YciI family protein</fullName>
    </submittedName>
</protein>
<evidence type="ECO:0000259" key="2">
    <source>
        <dbReference type="Pfam" id="PF03795"/>
    </source>
</evidence>
<dbReference type="InterPro" id="IPR005545">
    <property type="entry name" value="YCII"/>
</dbReference>
<sequence>MRFMMLIKGDKNAEADLPPGEKLLSAMGKYNEELMKSGVLLAAEGLHATSKGALIRFAGGKRTVVEGPFTDANELIAGFWLIQVKSKEEAIEWAKRCPIDAGRTPSSNGVGEIELRQVFELTDFS</sequence>
<name>A0ABZ2M6B4_9BACT</name>
<keyword evidence="4" id="KW-1185">Reference proteome</keyword>
<accession>A0ABZ2M6B4</accession>
<feature type="domain" description="YCII-related" evidence="2">
    <location>
        <begin position="1"/>
        <end position="99"/>
    </location>
</feature>
<dbReference type="PANTHER" id="PTHR35174:SF4">
    <property type="entry name" value="BLL7163 PROTEIN"/>
    <property type="match status" value="1"/>
</dbReference>
<dbReference type="Gene3D" id="3.30.70.1060">
    <property type="entry name" value="Dimeric alpha+beta barrel"/>
    <property type="match status" value="1"/>
</dbReference>
<reference evidence="3 4" key="1">
    <citation type="submission" date="2021-12" db="EMBL/GenBank/DDBJ databases">
        <title>Discovery of the Pendulisporaceae a myxobacterial family with distinct sporulation behavior and unique specialized metabolism.</title>
        <authorList>
            <person name="Garcia R."/>
            <person name="Popoff A."/>
            <person name="Bader C.D."/>
            <person name="Loehr J."/>
            <person name="Walesch S."/>
            <person name="Walt C."/>
            <person name="Boldt J."/>
            <person name="Bunk B."/>
            <person name="Haeckl F.J.F.P.J."/>
            <person name="Gunesch A.P."/>
            <person name="Birkelbach J."/>
            <person name="Nuebel U."/>
            <person name="Pietschmann T."/>
            <person name="Bach T."/>
            <person name="Mueller R."/>
        </authorList>
    </citation>
    <scope>NUCLEOTIDE SEQUENCE [LARGE SCALE GENOMIC DNA]</scope>
    <source>
        <strain evidence="3 4">MSr11954</strain>
    </source>
</reference>
<evidence type="ECO:0000313" key="3">
    <source>
        <dbReference type="EMBL" id="WXB17742.1"/>
    </source>
</evidence>